<evidence type="ECO:0000259" key="5">
    <source>
        <dbReference type="PROSITE" id="PS51007"/>
    </source>
</evidence>
<dbReference type="PANTHER" id="PTHR35008:SF8">
    <property type="entry name" value="ALCOHOL DEHYDROGENASE CYTOCHROME C SUBUNIT"/>
    <property type="match status" value="1"/>
</dbReference>
<dbReference type="InterPro" id="IPR036909">
    <property type="entry name" value="Cyt_c-like_dom_sf"/>
</dbReference>
<evidence type="ECO:0000256" key="1">
    <source>
        <dbReference type="ARBA" id="ARBA00022617"/>
    </source>
</evidence>
<gene>
    <name evidence="6" type="ORF">HH303_07830</name>
</gene>
<dbReference type="SUPFAM" id="SSF46626">
    <property type="entry name" value="Cytochrome c"/>
    <property type="match status" value="2"/>
</dbReference>
<evidence type="ECO:0000256" key="4">
    <source>
        <dbReference type="PROSITE-ProRule" id="PRU00433"/>
    </source>
</evidence>
<feature type="domain" description="Cytochrome c" evidence="5">
    <location>
        <begin position="15"/>
        <end position="120"/>
    </location>
</feature>
<evidence type="ECO:0000313" key="6">
    <source>
        <dbReference type="EMBL" id="NMM44384.1"/>
    </source>
</evidence>
<sequence>MVGFCLSATVSAQESAVDKGAYLVRAAGCLACHTDEANGGDAYAGGRALNTPFGTFYSPNITPDAETGIGAWSDDDFVNALRHGESPTGDNLFPVFPYTSYSGMRRDDMLAIKAYLMSLPPVSKANKDHEAGFPFGFRPFLTVWKWLNFDPVEITDDPNRDATWNRGRYLVEALAHCGECHTPRNAMGGLDNSRFLAGTADGPDGEKVPNITPHETGIGDWSEGDIVTLLRDGMKPNFDDVQGSMAEAVRDGLSHLTDEDLEAIATYLKAIPPIDNKP</sequence>
<organism evidence="6 7">
    <name type="scientific">Pacificispira spongiicola</name>
    <dbReference type="NCBI Taxonomy" id="2729598"/>
    <lineage>
        <taxon>Bacteria</taxon>
        <taxon>Pseudomonadati</taxon>
        <taxon>Pseudomonadota</taxon>
        <taxon>Alphaproteobacteria</taxon>
        <taxon>Rhodospirillales</taxon>
        <taxon>Rhodospirillaceae</taxon>
        <taxon>Pacificispira</taxon>
    </lineage>
</organism>
<keyword evidence="3 4" id="KW-0408">Iron</keyword>
<comment type="caution">
    <text evidence="6">The sequence shown here is derived from an EMBL/GenBank/DDBJ whole genome shotgun (WGS) entry which is preliminary data.</text>
</comment>
<dbReference type="Proteomes" id="UP000539372">
    <property type="component" value="Unassembled WGS sequence"/>
</dbReference>
<name>A0A7Y0DZD9_9PROT</name>
<evidence type="ECO:0000313" key="7">
    <source>
        <dbReference type="Proteomes" id="UP000539372"/>
    </source>
</evidence>
<evidence type="ECO:0000256" key="2">
    <source>
        <dbReference type="ARBA" id="ARBA00022723"/>
    </source>
</evidence>
<proteinExistence type="predicted"/>
<feature type="domain" description="Cytochrome c" evidence="5">
    <location>
        <begin position="162"/>
        <end position="272"/>
    </location>
</feature>
<dbReference type="InterPro" id="IPR051459">
    <property type="entry name" value="Cytochrome_c-type_DH"/>
</dbReference>
<reference evidence="6 7" key="1">
    <citation type="submission" date="2020-04" db="EMBL/GenBank/DDBJ databases">
        <title>Rhodospirillaceae bacterium KN72 isolated from deep sea.</title>
        <authorList>
            <person name="Zhang D.-C."/>
        </authorList>
    </citation>
    <scope>NUCLEOTIDE SEQUENCE [LARGE SCALE GENOMIC DNA]</scope>
    <source>
        <strain evidence="6 7">KN72</strain>
    </source>
</reference>
<dbReference type="GO" id="GO:0046872">
    <property type="term" value="F:metal ion binding"/>
    <property type="evidence" value="ECO:0007669"/>
    <property type="project" value="UniProtKB-KW"/>
</dbReference>
<dbReference type="PROSITE" id="PS51007">
    <property type="entry name" value="CYTC"/>
    <property type="match status" value="2"/>
</dbReference>
<keyword evidence="7" id="KW-1185">Reference proteome</keyword>
<accession>A0A7Y0DZD9</accession>
<keyword evidence="2 4" id="KW-0479">Metal-binding</keyword>
<dbReference type="EMBL" id="JABBNT010000002">
    <property type="protein sequence ID" value="NMM44384.1"/>
    <property type="molecule type" value="Genomic_DNA"/>
</dbReference>
<dbReference type="Pfam" id="PF13442">
    <property type="entry name" value="Cytochrome_CBB3"/>
    <property type="match status" value="1"/>
</dbReference>
<dbReference type="AlphaFoldDB" id="A0A7Y0DZD9"/>
<dbReference type="Gene3D" id="1.10.760.10">
    <property type="entry name" value="Cytochrome c-like domain"/>
    <property type="match status" value="2"/>
</dbReference>
<keyword evidence="1 4" id="KW-0349">Heme</keyword>
<dbReference type="Pfam" id="PF00034">
    <property type="entry name" value="Cytochrom_C"/>
    <property type="match status" value="1"/>
</dbReference>
<dbReference type="GO" id="GO:0009055">
    <property type="term" value="F:electron transfer activity"/>
    <property type="evidence" value="ECO:0007669"/>
    <property type="project" value="InterPro"/>
</dbReference>
<dbReference type="PANTHER" id="PTHR35008">
    <property type="entry name" value="BLL4482 PROTEIN-RELATED"/>
    <property type="match status" value="1"/>
</dbReference>
<dbReference type="InterPro" id="IPR009056">
    <property type="entry name" value="Cyt_c-like_dom"/>
</dbReference>
<protein>
    <submittedName>
        <fullName evidence="6">C-type cytochrome</fullName>
    </submittedName>
</protein>
<evidence type="ECO:0000256" key="3">
    <source>
        <dbReference type="ARBA" id="ARBA00023004"/>
    </source>
</evidence>
<dbReference type="RefSeq" id="WP_169624673.1">
    <property type="nucleotide sequence ID" value="NZ_JABBNT010000002.1"/>
</dbReference>
<dbReference type="GO" id="GO:0020037">
    <property type="term" value="F:heme binding"/>
    <property type="evidence" value="ECO:0007669"/>
    <property type="project" value="InterPro"/>
</dbReference>